<dbReference type="InParanoid" id="A0A0H2RYQ4"/>
<evidence type="ECO:0000256" key="1">
    <source>
        <dbReference type="SAM" id="MobiDB-lite"/>
    </source>
</evidence>
<evidence type="ECO:0000313" key="3">
    <source>
        <dbReference type="Proteomes" id="UP000053477"/>
    </source>
</evidence>
<accession>A0A0H2RYQ4</accession>
<gene>
    <name evidence="2" type="ORF">SCHPADRAFT_846921</name>
</gene>
<dbReference type="Proteomes" id="UP000053477">
    <property type="component" value="Unassembled WGS sequence"/>
</dbReference>
<feature type="compositionally biased region" description="Basic and acidic residues" evidence="1">
    <location>
        <begin position="284"/>
        <end position="296"/>
    </location>
</feature>
<proteinExistence type="predicted"/>
<name>A0A0H2RYQ4_9AGAM</name>
<feature type="compositionally biased region" description="Low complexity" evidence="1">
    <location>
        <begin position="150"/>
        <end position="160"/>
    </location>
</feature>
<protein>
    <submittedName>
        <fullName evidence="2">Uncharacterized protein</fullName>
    </submittedName>
</protein>
<dbReference type="EMBL" id="KQ085907">
    <property type="protein sequence ID" value="KLO17225.1"/>
    <property type="molecule type" value="Genomic_DNA"/>
</dbReference>
<dbReference type="OrthoDB" id="3223825at2759"/>
<keyword evidence="3" id="KW-1185">Reference proteome</keyword>
<reference evidence="2 3" key="1">
    <citation type="submission" date="2015-04" db="EMBL/GenBank/DDBJ databases">
        <title>Complete genome sequence of Schizopora paradoxa KUC8140, a cosmopolitan wood degrader in East Asia.</title>
        <authorList>
            <consortium name="DOE Joint Genome Institute"/>
            <person name="Min B."/>
            <person name="Park H."/>
            <person name="Jang Y."/>
            <person name="Kim J.-J."/>
            <person name="Kim K.H."/>
            <person name="Pangilinan J."/>
            <person name="Lipzen A."/>
            <person name="Riley R."/>
            <person name="Grigoriev I.V."/>
            <person name="Spatafora J.W."/>
            <person name="Choi I.-G."/>
        </authorList>
    </citation>
    <scope>NUCLEOTIDE SEQUENCE [LARGE SCALE GENOMIC DNA]</scope>
    <source>
        <strain evidence="2 3">KUC8140</strain>
    </source>
</reference>
<organism evidence="2 3">
    <name type="scientific">Schizopora paradoxa</name>
    <dbReference type="NCBI Taxonomy" id="27342"/>
    <lineage>
        <taxon>Eukaryota</taxon>
        <taxon>Fungi</taxon>
        <taxon>Dikarya</taxon>
        <taxon>Basidiomycota</taxon>
        <taxon>Agaricomycotina</taxon>
        <taxon>Agaricomycetes</taxon>
        <taxon>Hymenochaetales</taxon>
        <taxon>Schizoporaceae</taxon>
        <taxon>Schizopora</taxon>
    </lineage>
</organism>
<sequence length="296" mass="33110">MLTSTFNTEDEAFFKERLDMFMQKNLSDISDFSEREGRDLESTRRAVAEWHASWLFNSTIPLDNPDSERPSQVTHFVEKISENLENMHGVTGQHSLLIVVDPTRKDDDGIFVGGTSTGRTFWNGLRGGGRIGARQFKQQCRSIPSKPEAESSTVTETTTTQAGPSRQTPAVALKNNLYNEMRSALRQASGNSAAEMKWSKPEKLASLGVQLVGWPPSVPFKNPSRMSQQEMTLIRSLLMNKEISFVRKGAHPIDPPTTTENTAAPVEDVDISWAVQDDGDDNNLDERPAKRQRELE</sequence>
<feature type="region of interest" description="Disordered" evidence="1">
    <location>
        <begin position="273"/>
        <end position="296"/>
    </location>
</feature>
<evidence type="ECO:0000313" key="2">
    <source>
        <dbReference type="EMBL" id="KLO17225.1"/>
    </source>
</evidence>
<feature type="region of interest" description="Disordered" evidence="1">
    <location>
        <begin position="141"/>
        <end position="167"/>
    </location>
</feature>
<dbReference type="AlphaFoldDB" id="A0A0H2RYQ4"/>